<reference evidence="2" key="1">
    <citation type="submission" date="2021-01" db="EMBL/GenBank/DDBJ databases">
        <authorList>
            <person name="Corre E."/>
            <person name="Pelletier E."/>
            <person name="Niang G."/>
            <person name="Scheremetjew M."/>
            <person name="Finn R."/>
            <person name="Kale V."/>
            <person name="Holt S."/>
            <person name="Cochrane G."/>
            <person name="Meng A."/>
            <person name="Brown T."/>
            <person name="Cohen L."/>
        </authorList>
    </citation>
    <scope>NUCLEOTIDE SEQUENCE</scope>
    <source>
        <strain evidence="2">CCMP127</strain>
    </source>
</reference>
<gene>
    <name evidence="2" type="ORF">ACOF00016_LOCUS6546</name>
</gene>
<name>A0A7S3L3H0_9STRA</name>
<dbReference type="AlphaFoldDB" id="A0A7S3L3H0"/>
<proteinExistence type="predicted"/>
<feature type="compositionally biased region" description="Basic and acidic residues" evidence="1">
    <location>
        <begin position="1"/>
        <end position="17"/>
    </location>
</feature>
<feature type="compositionally biased region" description="Acidic residues" evidence="1">
    <location>
        <begin position="40"/>
        <end position="51"/>
    </location>
</feature>
<dbReference type="EMBL" id="HBIM01007688">
    <property type="protein sequence ID" value="CAE0408838.1"/>
    <property type="molecule type" value="Transcribed_RNA"/>
</dbReference>
<evidence type="ECO:0000256" key="1">
    <source>
        <dbReference type="SAM" id="MobiDB-lite"/>
    </source>
</evidence>
<feature type="non-terminal residue" evidence="2">
    <location>
        <position position="1"/>
    </location>
</feature>
<organism evidence="2">
    <name type="scientific">Amphora coffeiformis</name>
    <dbReference type="NCBI Taxonomy" id="265554"/>
    <lineage>
        <taxon>Eukaryota</taxon>
        <taxon>Sar</taxon>
        <taxon>Stramenopiles</taxon>
        <taxon>Ochrophyta</taxon>
        <taxon>Bacillariophyta</taxon>
        <taxon>Bacillariophyceae</taxon>
        <taxon>Bacillariophycidae</taxon>
        <taxon>Thalassiophysales</taxon>
        <taxon>Catenulaceae</taxon>
        <taxon>Amphora</taxon>
    </lineage>
</organism>
<protein>
    <submittedName>
        <fullName evidence="2">Uncharacterized protein</fullName>
    </submittedName>
</protein>
<evidence type="ECO:0000313" key="2">
    <source>
        <dbReference type="EMBL" id="CAE0408838.1"/>
    </source>
</evidence>
<feature type="region of interest" description="Disordered" evidence="1">
    <location>
        <begin position="1"/>
        <end position="68"/>
    </location>
</feature>
<accession>A0A7S3L3H0</accession>
<sequence length="497" mass="57160">VEGRVEESSSSDIEKQNDNSGPKVMPPRDDKEDIYYDNENKEEEEAEDETESFVNPRHHRHDQEVHNGGYTAIGRRTLRTRLSRRICFLSSCSLLALVVFLSSRTNVANRSHDNHGITSNNNSSSSSSSIQILGRTAACTWAPGHNEECVRAIQSLCGLCPPTEEEDDNNNNDNHPHENDQAKIPRLLLFGDSTMERLFRWARMRPSLVSLEKKHTIKQKTGVKCKLHDPQERCHLNEQFGLPYPVNQTWIPPHNATRNNDTANVVWEGPCVFGLENPFCQDCRGCFSAKIDCKPLEEEQQPPITGTTWDQWLSSTKISYQDRKDLFYGGFLGVEFARDVELQTDRFQTTQENVAHYLQHTWNDPSILQIWQKPTCLVNTAHHDVLIPGITLDAYVANVQWYLHLLHEPCRDILWLATTAPQDDSYRQKVETTRTWGLAVRQMLQQDALLREKSLYIDVFEASRTFPHHDNIHLLKEWYKSLGTLFVEETFLNCSTT</sequence>